<sequence>EMVGFVDLGSINNHLFDYEDSLQSEDTSLNLANAMMSFMIRGIFSDLRFPYAHFACSSINGEQLFEIFWKAVYRLERMGFKVLAAIFDGSSVNQCLVALHDTSAKLIYEVINIHAPIKQEKIF</sequence>
<dbReference type="Pfam" id="PF21787">
    <property type="entry name" value="TNP-like_RNaseH_N"/>
    <property type="match status" value="1"/>
</dbReference>
<proteinExistence type="predicted"/>
<dbReference type="AlphaFoldDB" id="A0A1X7TG69"/>
<dbReference type="OrthoDB" id="5972980at2759"/>
<dbReference type="EnsemblMetazoa" id="Aqu2.1.13561_001">
    <property type="protein sequence ID" value="Aqu2.1.13561_001"/>
    <property type="gene ID" value="Aqu2.1.13561"/>
</dbReference>
<dbReference type="InParanoid" id="A0A1X7TG69"/>
<evidence type="ECO:0000259" key="1">
    <source>
        <dbReference type="Pfam" id="PF21787"/>
    </source>
</evidence>
<name>A0A1X7TG69_AMPQE</name>
<feature type="domain" description="Transposable element P transposase-like RNase H" evidence="1">
    <location>
        <begin position="2"/>
        <end position="96"/>
    </location>
</feature>
<accession>A0A1X7TG69</accession>
<evidence type="ECO:0000313" key="2">
    <source>
        <dbReference type="EnsemblMetazoa" id="Aqu2.1.13561_001"/>
    </source>
</evidence>
<dbReference type="InterPro" id="IPR048365">
    <property type="entry name" value="TNP-like_RNaseH_N"/>
</dbReference>
<reference evidence="2" key="1">
    <citation type="submission" date="2017-05" db="UniProtKB">
        <authorList>
            <consortium name="EnsemblMetazoa"/>
        </authorList>
    </citation>
    <scope>IDENTIFICATION</scope>
</reference>
<organism evidence="2">
    <name type="scientific">Amphimedon queenslandica</name>
    <name type="common">Sponge</name>
    <dbReference type="NCBI Taxonomy" id="400682"/>
    <lineage>
        <taxon>Eukaryota</taxon>
        <taxon>Metazoa</taxon>
        <taxon>Porifera</taxon>
        <taxon>Demospongiae</taxon>
        <taxon>Heteroscleromorpha</taxon>
        <taxon>Haplosclerida</taxon>
        <taxon>Niphatidae</taxon>
        <taxon>Amphimedon</taxon>
    </lineage>
</organism>
<protein>
    <recommendedName>
        <fullName evidence="1">Transposable element P transposase-like RNase H domain-containing protein</fullName>
    </recommendedName>
</protein>